<organism evidence="2 3">
    <name type="scientific">Fusarium kuroshium</name>
    <dbReference type="NCBI Taxonomy" id="2010991"/>
    <lineage>
        <taxon>Eukaryota</taxon>
        <taxon>Fungi</taxon>
        <taxon>Dikarya</taxon>
        <taxon>Ascomycota</taxon>
        <taxon>Pezizomycotina</taxon>
        <taxon>Sordariomycetes</taxon>
        <taxon>Hypocreomycetidae</taxon>
        <taxon>Hypocreales</taxon>
        <taxon>Nectriaceae</taxon>
        <taxon>Fusarium</taxon>
        <taxon>Fusarium solani species complex</taxon>
    </lineage>
</organism>
<evidence type="ECO:0008006" key="4">
    <source>
        <dbReference type="Google" id="ProtNLM"/>
    </source>
</evidence>
<protein>
    <recommendedName>
        <fullName evidence="4">Indole-diterpene biosynthesis protein PaxU</fullName>
    </recommendedName>
</protein>
<comment type="caution">
    <text evidence="2">The sequence shown here is derived from an EMBL/GenBank/DDBJ whole genome shotgun (WGS) entry which is preliminary data.</text>
</comment>
<dbReference type="Proteomes" id="UP000277212">
    <property type="component" value="Unassembled WGS sequence"/>
</dbReference>
<dbReference type="EMBL" id="NKUJ01000045">
    <property type="protein sequence ID" value="RMJ16560.1"/>
    <property type="molecule type" value="Genomic_DNA"/>
</dbReference>
<dbReference type="PANTHER" id="PTHR12265:SF40">
    <property type="entry name" value="DUF829-DOMAIN-CONTAINING PROTEIN"/>
    <property type="match status" value="1"/>
</dbReference>
<feature type="transmembrane region" description="Helical" evidence="1">
    <location>
        <begin position="186"/>
        <end position="207"/>
    </location>
</feature>
<dbReference type="InterPro" id="IPR008547">
    <property type="entry name" value="DUF829_TMEM53"/>
</dbReference>
<name>A0A3M2SG60_9HYPO</name>
<sequence length="289" mass="31920">MASNTKPAKEKPLSFMEKLSSEVYLYRPSSSTDSGDPAHPKLIIVATWTNALDGHIAKYIDKHKTLYPSSPILLVKSTSKILFNPPLLRKAVEPMVPAIKACLPADTSSSSSNPSLLIHMFSNGGNSSLSNLYDAYAASVGENESPHLAPHVTIMDSCPGEESVTGLVAFLQVGLSGVVRLVATPFMYLLGAVWVSAIAVGLTKDWITVWRKTHNDKENKNPHEIRRTYIYSERDTMISYKAIESHAAEAEKHGFQVRREKFEGSPHVNHARQDEARYWGAVTQTWEGN</sequence>
<reference evidence="2 3" key="1">
    <citation type="submission" date="2017-06" db="EMBL/GenBank/DDBJ databases">
        <title>Comparative genomic analysis of Ambrosia Fusariam Clade fungi.</title>
        <authorList>
            <person name="Stajich J.E."/>
            <person name="Carrillo J."/>
            <person name="Kijimoto T."/>
            <person name="Eskalen A."/>
            <person name="O'Donnell K."/>
            <person name="Kasson M."/>
        </authorList>
    </citation>
    <scope>NUCLEOTIDE SEQUENCE [LARGE SCALE GENOMIC DNA]</scope>
    <source>
        <strain evidence="2">UCR3666</strain>
    </source>
</reference>
<dbReference type="PANTHER" id="PTHR12265">
    <property type="entry name" value="TRANSMEMBRANE PROTEIN 53"/>
    <property type="match status" value="1"/>
</dbReference>
<evidence type="ECO:0000313" key="2">
    <source>
        <dbReference type="EMBL" id="RMJ16560.1"/>
    </source>
</evidence>
<dbReference type="OrthoDB" id="77878at2759"/>
<dbReference type="Pfam" id="PF05705">
    <property type="entry name" value="DUF829"/>
    <property type="match status" value="1"/>
</dbReference>
<keyword evidence="1" id="KW-0472">Membrane</keyword>
<proteinExistence type="predicted"/>
<keyword evidence="1" id="KW-0812">Transmembrane</keyword>
<dbReference type="AlphaFoldDB" id="A0A3M2SG60"/>
<evidence type="ECO:0000256" key="1">
    <source>
        <dbReference type="SAM" id="Phobius"/>
    </source>
</evidence>
<accession>A0A3M2SG60</accession>
<evidence type="ECO:0000313" key="3">
    <source>
        <dbReference type="Proteomes" id="UP000277212"/>
    </source>
</evidence>
<keyword evidence="3" id="KW-1185">Reference proteome</keyword>
<gene>
    <name evidence="2" type="ORF">CDV36_003709</name>
</gene>
<keyword evidence="1" id="KW-1133">Transmembrane helix</keyword>